<evidence type="ECO:0000313" key="2">
    <source>
        <dbReference type="Proteomes" id="UP000823486"/>
    </source>
</evidence>
<dbReference type="EMBL" id="JAFBFI010000032">
    <property type="protein sequence ID" value="MBM7694676.1"/>
    <property type="molecule type" value="Genomic_DNA"/>
</dbReference>
<reference evidence="1 2" key="1">
    <citation type="submission" date="2021-01" db="EMBL/GenBank/DDBJ databases">
        <title>Genomic Encyclopedia of Type Strains, Phase IV (KMG-IV): sequencing the most valuable type-strain genomes for metagenomic binning, comparative biology and taxonomic classification.</title>
        <authorList>
            <person name="Goeker M."/>
        </authorList>
    </citation>
    <scope>NUCLEOTIDE SEQUENCE [LARGE SCALE GENOMIC DNA]</scope>
    <source>
        <strain evidence="1 2">DSM 105482</strain>
    </source>
</reference>
<name>A0ABS2QR14_9BACI</name>
<comment type="caution">
    <text evidence="1">The sequence shown here is derived from an EMBL/GenBank/DDBJ whole genome shotgun (WGS) entry which is preliminary data.</text>
</comment>
<accession>A0ABS2QR14</accession>
<evidence type="ECO:0000313" key="1">
    <source>
        <dbReference type="EMBL" id="MBM7694676.1"/>
    </source>
</evidence>
<gene>
    <name evidence="1" type="ORF">JOC77_004153</name>
</gene>
<dbReference type="RefSeq" id="WP_204547886.1">
    <property type="nucleotide sequence ID" value="NZ_JAFBFI010000032.1"/>
</dbReference>
<proteinExistence type="predicted"/>
<sequence length="194" mass="22846">MEKVNIISEVCSNLMDGKKEKGETLLNEQYPFYGLEYAKRSYSKLQMVKIFIRDGFIDRYSGQKLIFPPVLRVLSKTYPHQFPYHPNWKMSECHPAYWDLSPTLDHIVPIVKGGKNNIENLVSTSMLRNSTKSNFTLEELGWKLYEPGNFSEWDGLIHWFMEYVENHQELLTISNIKQWYMTVQKVNGINKDNL</sequence>
<protein>
    <recommendedName>
        <fullName evidence="3">HNH endonuclease</fullName>
    </recommendedName>
</protein>
<dbReference type="CDD" id="cd00085">
    <property type="entry name" value="HNHc"/>
    <property type="match status" value="1"/>
</dbReference>
<dbReference type="Proteomes" id="UP000823486">
    <property type="component" value="Unassembled WGS sequence"/>
</dbReference>
<dbReference type="Gene3D" id="1.10.30.50">
    <property type="match status" value="1"/>
</dbReference>
<organism evidence="1 2">
    <name type="scientific">Peribacillus deserti</name>
    <dbReference type="NCBI Taxonomy" id="673318"/>
    <lineage>
        <taxon>Bacteria</taxon>
        <taxon>Bacillati</taxon>
        <taxon>Bacillota</taxon>
        <taxon>Bacilli</taxon>
        <taxon>Bacillales</taxon>
        <taxon>Bacillaceae</taxon>
        <taxon>Peribacillus</taxon>
    </lineage>
</organism>
<evidence type="ECO:0008006" key="3">
    <source>
        <dbReference type="Google" id="ProtNLM"/>
    </source>
</evidence>
<dbReference type="InterPro" id="IPR003615">
    <property type="entry name" value="HNH_nuc"/>
</dbReference>
<keyword evidence="2" id="KW-1185">Reference proteome</keyword>